<protein>
    <submittedName>
        <fullName evidence="1">Uncharacterized protein</fullName>
    </submittedName>
</protein>
<accession>A0A0F9QQI6</accession>
<name>A0A0F9QQI6_9ZZZZ</name>
<sequence length="135" mass="15605">MSTWLKLLPIELDGLSSADFIEPPHQDIKDDKVVGLMSEDCKRLWTLHILLEKVSQQYRLDAHYCRDEAEKEKLETKAVECAEKAHAMLAIMWIAIRDEFEIWNRTIGIRVGYKVVTNSEPSNDMPPIIKRLLGL</sequence>
<proteinExistence type="predicted"/>
<gene>
    <name evidence="1" type="ORF">LCGC14_0986430</name>
</gene>
<reference evidence="1" key="1">
    <citation type="journal article" date="2015" name="Nature">
        <title>Complex archaea that bridge the gap between prokaryotes and eukaryotes.</title>
        <authorList>
            <person name="Spang A."/>
            <person name="Saw J.H."/>
            <person name="Jorgensen S.L."/>
            <person name="Zaremba-Niedzwiedzka K."/>
            <person name="Martijn J."/>
            <person name="Lind A.E."/>
            <person name="van Eijk R."/>
            <person name="Schleper C."/>
            <person name="Guy L."/>
            <person name="Ettema T.J."/>
        </authorList>
    </citation>
    <scope>NUCLEOTIDE SEQUENCE</scope>
</reference>
<dbReference type="EMBL" id="LAZR01003716">
    <property type="protein sequence ID" value="KKN15401.1"/>
    <property type="molecule type" value="Genomic_DNA"/>
</dbReference>
<organism evidence="1">
    <name type="scientific">marine sediment metagenome</name>
    <dbReference type="NCBI Taxonomy" id="412755"/>
    <lineage>
        <taxon>unclassified sequences</taxon>
        <taxon>metagenomes</taxon>
        <taxon>ecological metagenomes</taxon>
    </lineage>
</organism>
<dbReference type="AlphaFoldDB" id="A0A0F9QQI6"/>
<comment type="caution">
    <text evidence="1">The sequence shown here is derived from an EMBL/GenBank/DDBJ whole genome shotgun (WGS) entry which is preliminary data.</text>
</comment>
<evidence type="ECO:0000313" key="1">
    <source>
        <dbReference type="EMBL" id="KKN15401.1"/>
    </source>
</evidence>